<dbReference type="PANTHER" id="PTHR37822:SF2">
    <property type="entry name" value="SPORE PHOTOPRODUCT LYASE"/>
    <property type="match status" value="1"/>
</dbReference>
<dbReference type="CDD" id="cd01335">
    <property type="entry name" value="Radical_SAM"/>
    <property type="match status" value="1"/>
</dbReference>
<evidence type="ECO:0000313" key="1">
    <source>
        <dbReference type="EMBL" id="QNO51093.1"/>
    </source>
</evidence>
<dbReference type="GO" id="GO:0003913">
    <property type="term" value="F:DNA photolyase activity"/>
    <property type="evidence" value="ECO:0007669"/>
    <property type="project" value="TreeGrafter"/>
</dbReference>
<dbReference type="GO" id="GO:0051539">
    <property type="term" value="F:4 iron, 4 sulfur cluster binding"/>
    <property type="evidence" value="ECO:0007669"/>
    <property type="project" value="TreeGrafter"/>
</dbReference>
<dbReference type="Gene3D" id="3.80.30.30">
    <property type="match status" value="1"/>
</dbReference>
<sequence length="333" mass="39051">METQNTRKRHKLGGISIFTKEYELLDGHKKRLVQQVADGSIIKRFEKTPLPTKSSDVVCPHFLELKWAYGCPFNCAWCYLKGTFRFLETKTKPIFKDREKVRLHTEALFDTAQYPKEIFNTGELADSLMGENVKKPFSTFIIPLFEKQNQHKVLFLTKSDNIKHLLKIEDHKQAIISFSLNTRENAERWEIGAPPVAKRIEAAKAVYEAGYETRIRIDPMLPFPESKWKESYKGLIDQIFSKFTPERITIGSLRGLQSTINGTTDTSWVEYLSEWSNWGRKIELNFRYDMYSTIINYLKDEHNYKNVALCKETKEMWKTLGMDYKKIKCNCVW</sequence>
<dbReference type="Pfam" id="PF20903">
    <property type="entry name" value="SPL"/>
    <property type="match status" value="1"/>
</dbReference>
<dbReference type="AlphaFoldDB" id="A0A7G9YSV9"/>
<dbReference type="PANTHER" id="PTHR37822">
    <property type="entry name" value="SPORE PHOTOPRODUCT LYASE-RELATED"/>
    <property type="match status" value="1"/>
</dbReference>
<proteinExistence type="predicted"/>
<evidence type="ECO:0008006" key="2">
    <source>
        <dbReference type="Google" id="ProtNLM"/>
    </source>
</evidence>
<dbReference type="GO" id="GO:1904047">
    <property type="term" value="F:S-adenosyl-L-methionine binding"/>
    <property type="evidence" value="ECO:0007669"/>
    <property type="project" value="TreeGrafter"/>
</dbReference>
<accession>A0A7G9YSV9</accession>
<protein>
    <recommendedName>
        <fullName evidence="2">Radical SAM core domain-containing protein</fullName>
    </recommendedName>
</protein>
<name>A0A7G9YSV9_9EURY</name>
<gene>
    <name evidence="1" type="ORF">FOHEAFGF_00017</name>
</gene>
<reference evidence="1" key="1">
    <citation type="submission" date="2020-06" db="EMBL/GenBank/DDBJ databases">
        <title>Unique genomic features of the anaerobic methanotrophic archaea.</title>
        <authorList>
            <person name="Chadwick G.L."/>
            <person name="Skennerton C.T."/>
            <person name="Laso-Perez R."/>
            <person name="Leu A.O."/>
            <person name="Speth D.R."/>
            <person name="Yu H."/>
            <person name="Morgan-Lang C."/>
            <person name="Hatzenpichler R."/>
            <person name="Goudeau D."/>
            <person name="Malmstrom R."/>
            <person name="Brazelton W.J."/>
            <person name="Woyke T."/>
            <person name="Hallam S.J."/>
            <person name="Tyson G.W."/>
            <person name="Wegener G."/>
            <person name="Boetius A."/>
            <person name="Orphan V."/>
        </authorList>
    </citation>
    <scope>NUCLEOTIDE SEQUENCE</scope>
</reference>
<organism evidence="1">
    <name type="scientific">Candidatus Methanophagaceae archaeon ANME-1 ERB6</name>
    <dbReference type="NCBI Taxonomy" id="2759912"/>
    <lineage>
        <taxon>Archaea</taxon>
        <taxon>Methanobacteriati</taxon>
        <taxon>Methanobacteriota</taxon>
        <taxon>Stenosarchaea group</taxon>
        <taxon>Methanomicrobia</taxon>
        <taxon>Candidatus Methanophagales</taxon>
        <taxon>Candidatus Methanophagaceae</taxon>
    </lineage>
</organism>
<dbReference type="InterPro" id="IPR049539">
    <property type="entry name" value="SPL"/>
</dbReference>
<dbReference type="EMBL" id="MT631460">
    <property type="protein sequence ID" value="QNO51093.1"/>
    <property type="molecule type" value="Genomic_DNA"/>
</dbReference>